<organism evidence="1 2">
    <name type="scientific">Sphingobium wenxiniae (strain DSM 21828 / CGMCC 1.7748 / JZ-1)</name>
    <dbReference type="NCBI Taxonomy" id="595605"/>
    <lineage>
        <taxon>Bacteria</taxon>
        <taxon>Pseudomonadati</taxon>
        <taxon>Pseudomonadota</taxon>
        <taxon>Alphaproteobacteria</taxon>
        <taxon>Sphingomonadales</taxon>
        <taxon>Sphingomonadaceae</taxon>
        <taxon>Sphingobium</taxon>
    </lineage>
</organism>
<evidence type="ECO:0000313" key="2">
    <source>
        <dbReference type="Proteomes" id="UP000316624"/>
    </source>
</evidence>
<name>A0A562K7T9_SPHWJ</name>
<sequence>MMNGFFGCLAGRRAECLVRKDAQIRVVDRGRMALKSVIPAGIMLATGAARPDRQQSFSHSDSVAGAFARNHTKQGRVIAGVNVTGSNPMTTIPGAHRTSGPEARYVF</sequence>
<accession>A0A562K7T9</accession>
<dbReference type="RefSeq" id="WP_158636680.1">
    <property type="nucleotide sequence ID" value="NZ_JACIIY010000016.1"/>
</dbReference>
<dbReference type="AlphaFoldDB" id="A0A562K7T9"/>
<reference evidence="1 2" key="1">
    <citation type="journal article" date="2015" name="Stand. Genomic Sci.">
        <title>Genomic Encyclopedia of Bacterial and Archaeal Type Strains, Phase III: the genomes of soil and plant-associated and newly described type strains.</title>
        <authorList>
            <person name="Whitman W.B."/>
            <person name="Woyke T."/>
            <person name="Klenk H.P."/>
            <person name="Zhou Y."/>
            <person name="Lilburn T.G."/>
            <person name="Beck B.J."/>
            <person name="De Vos P."/>
            <person name="Vandamme P."/>
            <person name="Eisen J.A."/>
            <person name="Garrity G."/>
            <person name="Hugenholtz P."/>
            <person name="Kyrpides N.C."/>
        </authorList>
    </citation>
    <scope>NUCLEOTIDE SEQUENCE [LARGE SCALE GENOMIC DNA]</scope>
    <source>
        <strain evidence="1 2">CGMCC 1.7748</strain>
    </source>
</reference>
<proteinExistence type="predicted"/>
<dbReference type="Proteomes" id="UP000316624">
    <property type="component" value="Unassembled WGS sequence"/>
</dbReference>
<protein>
    <submittedName>
        <fullName evidence="1">Uncharacterized protein</fullName>
    </submittedName>
</protein>
<evidence type="ECO:0000313" key="1">
    <source>
        <dbReference type="EMBL" id="TWH91477.1"/>
    </source>
</evidence>
<gene>
    <name evidence="1" type="ORF">IQ35_03163</name>
</gene>
<keyword evidence="2" id="KW-1185">Reference proteome</keyword>
<dbReference type="EMBL" id="VLKK01000015">
    <property type="protein sequence ID" value="TWH91477.1"/>
    <property type="molecule type" value="Genomic_DNA"/>
</dbReference>
<comment type="caution">
    <text evidence="1">The sequence shown here is derived from an EMBL/GenBank/DDBJ whole genome shotgun (WGS) entry which is preliminary data.</text>
</comment>